<dbReference type="AlphaFoldDB" id="A0A9R1X037"/>
<proteinExistence type="inferred from homology"/>
<feature type="domain" description="HMA" evidence="12">
    <location>
        <begin position="10"/>
        <end position="76"/>
    </location>
</feature>
<evidence type="ECO:0000256" key="5">
    <source>
        <dbReference type="ARBA" id="ARBA00022723"/>
    </source>
</evidence>
<dbReference type="InterPro" id="IPR027256">
    <property type="entry name" value="P-typ_ATPase_IB"/>
</dbReference>
<evidence type="ECO:0000256" key="10">
    <source>
        <dbReference type="ARBA" id="ARBA00023136"/>
    </source>
</evidence>
<evidence type="ECO:0000259" key="12">
    <source>
        <dbReference type="PROSITE" id="PS50846"/>
    </source>
</evidence>
<accession>A0A9R1X037</accession>
<dbReference type="GO" id="GO:0016887">
    <property type="term" value="F:ATP hydrolysis activity"/>
    <property type="evidence" value="ECO:0007669"/>
    <property type="project" value="InterPro"/>
</dbReference>
<feature type="transmembrane region" description="Helical" evidence="11">
    <location>
        <begin position="93"/>
        <end position="110"/>
    </location>
</feature>
<dbReference type="CDD" id="cd00371">
    <property type="entry name" value="HMA"/>
    <property type="match status" value="1"/>
</dbReference>
<dbReference type="SFLD" id="SFLDG00002">
    <property type="entry name" value="C1.7:_P-type_atpase_like"/>
    <property type="match status" value="1"/>
</dbReference>
<keyword evidence="7 11" id="KW-0067">ATP-binding</keyword>
<dbReference type="InterPro" id="IPR023214">
    <property type="entry name" value="HAD_sf"/>
</dbReference>
<dbReference type="Pfam" id="PF00702">
    <property type="entry name" value="Hydrolase"/>
    <property type="match status" value="1"/>
</dbReference>
<evidence type="ECO:0000256" key="11">
    <source>
        <dbReference type="RuleBase" id="RU362081"/>
    </source>
</evidence>
<dbReference type="PANTHER" id="PTHR48085:SF5">
    <property type="entry name" value="CADMIUM_ZINC-TRANSPORTING ATPASE HMA4-RELATED"/>
    <property type="match status" value="1"/>
</dbReference>
<dbReference type="PRINTS" id="PR00119">
    <property type="entry name" value="CATATPASE"/>
</dbReference>
<dbReference type="InterPro" id="IPR008250">
    <property type="entry name" value="ATPase_P-typ_transduc_dom_A_sf"/>
</dbReference>
<comment type="similarity">
    <text evidence="3 11">Belongs to the cation transport ATPase (P-type) (TC 3.A.3) family. Type IB subfamily.</text>
</comment>
<gene>
    <name evidence="13" type="ORF">LSAT_V11C700364990</name>
</gene>
<dbReference type="Pfam" id="PF00122">
    <property type="entry name" value="E1-E2_ATPase"/>
    <property type="match status" value="1"/>
</dbReference>
<feature type="transmembrane region" description="Helical" evidence="11">
    <location>
        <begin position="116"/>
        <end position="134"/>
    </location>
</feature>
<feature type="transmembrane region" description="Helical" evidence="11">
    <location>
        <begin position="311"/>
        <end position="332"/>
    </location>
</feature>
<protein>
    <recommendedName>
        <fullName evidence="12">HMA domain-containing protein</fullName>
    </recommendedName>
</protein>
<dbReference type="InterPro" id="IPR036163">
    <property type="entry name" value="HMA_dom_sf"/>
</dbReference>
<dbReference type="InterPro" id="IPR018303">
    <property type="entry name" value="ATPase_P-typ_P_site"/>
</dbReference>
<dbReference type="InterPro" id="IPR023298">
    <property type="entry name" value="ATPase_P-typ_TM_dom_sf"/>
</dbReference>
<reference evidence="13 14" key="1">
    <citation type="journal article" date="2017" name="Nat. Commun.">
        <title>Genome assembly with in vitro proximity ligation data and whole-genome triplication in lettuce.</title>
        <authorList>
            <person name="Reyes-Chin-Wo S."/>
            <person name="Wang Z."/>
            <person name="Yang X."/>
            <person name="Kozik A."/>
            <person name="Arikit S."/>
            <person name="Song C."/>
            <person name="Xia L."/>
            <person name="Froenicke L."/>
            <person name="Lavelle D.O."/>
            <person name="Truco M.J."/>
            <person name="Xia R."/>
            <person name="Zhu S."/>
            <person name="Xu C."/>
            <person name="Xu H."/>
            <person name="Xu X."/>
            <person name="Cox K."/>
            <person name="Korf I."/>
            <person name="Meyers B.C."/>
            <person name="Michelmore R.W."/>
        </authorList>
    </citation>
    <scope>NUCLEOTIDE SEQUENCE [LARGE SCALE GENOMIC DNA]</scope>
    <source>
        <strain evidence="14">cv. Salinas</strain>
        <tissue evidence="13">Seedlings</tissue>
    </source>
</reference>
<evidence type="ECO:0000256" key="9">
    <source>
        <dbReference type="ARBA" id="ARBA00022989"/>
    </source>
</evidence>
<keyword evidence="5 11" id="KW-0479">Metal-binding</keyword>
<dbReference type="GO" id="GO:0016020">
    <property type="term" value="C:membrane"/>
    <property type="evidence" value="ECO:0000318"/>
    <property type="project" value="GO_Central"/>
</dbReference>
<evidence type="ECO:0000256" key="4">
    <source>
        <dbReference type="ARBA" id="ARBA00022692"/>
    </source>
</evidence>
<comment type="subcellular location">
    <subcellularLocation>
        <location evidence="1">Membrane</location>
        <topology evidence="1">Multi-pass membrane protein</topology>
    </subcellularLocation>
    <subcellularLocation>
        <location evidence="2">Membrane</location>
        <topology evidence="2">Peripheral membrane protein</topology>
    </subcellularLocation>
</comment>
<dbReference type="PROSITE" id="PS00154">
    <property type="entry name" value="ATPASE_E1_E2"/>
    <property type="match status" value="1"/>
</dbReference>
<dbReference type="Gene3D" id="3.30.70.100">
    <property type="match status" value="1"/>
</dbReference>
<name>A0A9R1X037_LACSA</name>
<dbReference type="GO" id="GO:0019829">
    <property type="term" value="F:ATPase-coupled monoatomic cation transmembrane transporter activity"/>
    <property type="evidence" value="ECO:0007669"/>
    <property type="project" value="InterPro"/>
</dbReference>
<dbReference type="FunFam" id="2.70.150.10:FF:000002">
    <property type="entry name" value="Copper-transporting ATPase 1, putative"/>
    <property type="match status" value="1"/>
</dbReference>
<evidence type="ECO:0000313" key="14">
    <source>
        <dbReference type="Proteomes" id="UP000235145"/>
    </source>
</evidence>
<dbReference type="FunFam" id="3.30.70.100:FF:000022">
    <property type="entry name" value="Putative cadmium/zinc-transporting ATPase 3"/>
    <property type="match status" value="1"/>
</dbReference>
<keyword evidence="4 11" id="KW-0812">Transmembrane</keyword>
<dbReference type="InterPro" id="IPR059000">
    <property type="entry name" value="ATPase_P-type_domA"/>
</dbReference>
<dbReference type="GO" id="GO:0022857">
    <property type="term" value="F:transmembrane transporter activity"/>
    <property type="evidence" value="ECO:0000318"/>
    <property type="project" value="GO_Central"/>
</dbReference>
<dbReference type="NCBIfam" id="TIGR01512">
    <property type="entry name" value="ATPase-IB2_Cd"/>
    <property type="match status" value="1"/>
</dbReference>
<dbReference type="Gene3D" id="3.40.1110.10">
    <property type="entry name" value="Calcium-transporting ATPase, cytoplasmic domain N"/>
    <property type="match status" value="1"/>
</dbReference>
<dbReference type="InterPro" id="IPR023299">
    <property type="entry name" value="ATPase_P-typ_cyto_dom_N"/>
</dbReference>
<dbReference type="InterPro" id="IPR051014">
    <property type="entry name" value="Cation_Transport_ATPase_IB"/>
</dbReference>
<dbReference type="PROSITE" id="PS50846">
    <property type="entry name" value="HMA_2"/>
    <property type="match status" value="1"/>
</dbReference>
<evidence type="ECO:0000313" key="13">
    <source>
        <dbReference type="EMBL" id="KAJ0195580.1"/>
    </source>
</evidence>
<keyword evidence="9 11" id="KW-1133">Transmembrane helix</keyword>
<dbReference type="Gene3D" id="3.40.50.1000">
    <property type="entry name" value="HAD superfamily/HAD-like"/>
    <property type="match status" value="1"/>
</dbReference>
<dbReference type="GO" id="GO:0005524">
    <property type="term" value="F:ATP binding"/>
    <property type="evidence" value="ECO:0007669"/>
    <property type="project" value="UniProtKB-UniRule"/>
</dbReference>
<feature type="transmembrane region" description="Helical" evidence="11">
    <location>
        <begin position="652"/>
        <end position="671"/>
    </location>
</feature>
<dbReference type="GO" id="GO:0046872">
    <property type="term" value="F:metal ion binding"/>
    <property type="evidence" value="ECO:0007669"/>
    <property type="project" value="UniProtKB-KW"/>
</dbReference>
<dbReference type="EMBL" id="NBSK02000007">
    <property type="protein sequence ID" value="KAJ0195580.1"/>
    <property type="molecule type" value="Genomic_DNA"/>
</dbReference>
<feature type="transmembrane region" description="Helical" evidence="11">
    <location>
        <begin position="338"/>
        <end position="366"/>
    </location>
</feature>
<organism evidence="13 14">
    <name type="scientific">Lactuca sativa</name>
    <name type="common">Garden lettuce</name>
    <dbReference type="NCBI Taxonomy" id="4236"/>
    <lineage>
        <taxon>Eukaryota</taxon>
        <taxon>Viridiplantae</taxon>
        <taxon>Streptophyta</taxon>
        <taxon>Embryophyta</taxon>
        <taxon>Tracheophyta</taxon>
        <taxon>Spermatophyta</taxon>
        <taxon>Magnoliopsida</taxon>
        <taxon>eudicotyledons</taxon>
        <taxon>Gunneridae</taxon>
        <taxon>Pentapetalae</taxon>
        <taxon>asterids</taxon>
        <taxon>campanulids</taxon>
        <taxon>Asterales</taxon>
        <taxon>Asteraceae</taxon>
        <taxon>Cichorioideae</taxon>
        <taxon>Cichorieae</taxon>
        <taxon>Lactucinae</taxon>
        <taxon>Lactuca</taxon>
    </lineage>
</organism>
<evidence type="ECO:0000256" key="1">
    <source>
        <dbReference type="ARBA" id="ARBA00004141"/>
    </source>
</evidence>
<evidence type="ECO:0000256" key="8">
    <source>
        <dbReference type="ARBA" id="ARBA00022967"/>
    </source>
</evidence>
<evidence type="ECO:0000256" key="7">
    <source>
        <dbReference type="ARBA" id="ARBA00022840"/>
    </source>
</evidence>
<dbReference type="SUPFAM" id="SSF81653">
    <property type="entry name" value="Calcium ATPase, transduction domain A"/>
    <property type="match status" value="1"/>
</dbReference>
<dbReference type="NCBIfam" id="TIGR01494">
    <property type="entry name" value="ATPase_P-type"/>
    <property type="match status" value="1"/>
</dbReference>
<dbReference type="SUPFAM" id="SSF56784">
    <property type="entry name" value="HAD-like"/>
    <property type="match status" value="1"/>
</dbReference>
<feature type="transmembrane region" description="Helical" evidence="11">
    <location>
        <begin position="677"/>
        <end position="699"/>
    </location>
</feature>
<dbReference type="FunFam" id="3.40.1110.10:FF:000043">
    <property type="entry name" value="Putative cadmium/zinc-transporting ATPase 3"/>
    <property type="match status" value="1"/>
</dbReference>
<dbReference type="SFLD" id="SFLDS00003">
    <property type="entry name" value="Haloacid_Dehalogenase"/>
    <property type="match status" value="1"/>
</dbReference>
<dbReference type="InterPro" id="IPR001757">
    <property type="entry name" value="P_typ_ATPase"/>
</dbReference>
<dbReference type="GO" id="GO:0009626">
    <property type="term" value="P:plant-type hypersensitive response"/>
    <property type="evidence" value="ECO:0007669"/>
    <property type="project" value="UniProtKB-KW"/>
</dbReference>
<dbReference type="SUPFAM" id="SSF55008">
    <property type="entry name" value="HMA, heavy metal-associated domain"/>
    <property type="match status" value="1"/>
</dbReference>
<keyword evidence="8" id="KW-1278">Translocase</keyword>
<dbReference type="InterPro" id="IPR036412">
    <property type="entry name" value="HAD-like_sf"/>
</dbReference>
<dbReference type="SFLD" id="SFLDF00027">
    <property type="entry name" value="p-type_atpase"/>
    <property type="match status" value="1"/>
</dbReference>
<dbReference type="CDD" id="cd02079">
    <property type="entry name" value="P-type_ATPase_HM"/>
    <property type="match status" value="1"/>
</dbReference>
<dbReference type="NCBIfam" id="TIGR01525">
    <property type="entry name" value="ATPase-IB_hvy"/>
    <property type="match status" value="1"/>
</dbReference>
<dbReference type="SUPFAM" id="SSF81665">
    <property type="entry name" value="Calcium ATPase, transmembrane domain M"/>
    <property type="match status" value="1"/>
</dbReference>
<dbReference type="InterPro" id="IPR006121">
    <property type="entry name" value="HMA_dom"/>
</dbReference>
<evidence type="ECO:0000256" key="3">
    <source>
        <dbReference type="ARBA" id="ARBA00006024"/>
    </source>
</evidence>
<keyword evidence="14" id="KW-1185">Reference proteome</keyword>
<sequence length="1267" mass="136290">MKEDSKKHLEKSYFDVLGLCCSSEVSLIEKILTPLEGVHNVSVIVPSRTVIVVHDATLISQFQIVKALNKARLEANVRMKGVQNYGNKWPSPYAVGCGVLLLLSFLKYLYSPFKWLALGAVAVGIIPLTLKAFASLRIFRFDINLLMLIAVGGSIALKDYWEAGTIVFLLIISEWLEARASHKATAVMSSLMSIAPQKAVLADTGEEVNTSEVKVNTRLAVKAGTMIPIDGIVVEGKCEVDEKTLTGESFPVYKQVDSIVFAGTLNLNGYISVKTTAVAEACVVARMARLVEEAQNNKSKTQRYVDEFAKYYTPAVVVVAASLAAIPAAMRVHDLEKWYHLALVVLVSACPCALILSTPIAAFCALSKAATSGLLIKGAEYLEILSTVKFICFDKTGTITRGEFSVSDFRPLIDTDKLLYWVSSIESKSSHPMAASLVDYAQSHSVEPQPDNVEEFKDFPGEGIYGKIDGKDVYIGNQKIGVRAGCSQGKNVGCSQVPTQINNQGKSTGYVFLGSSLAGIFSLSDSCRIGVKEAIKELKSMGIKTTMLTGDCEEAANFAQNQLGGALDMVHAGLLPQDKATLIKEMQRESPVAMVGDGMNDAPALATADIGISMGVSGSALANDTGHMIMMSNDIRKIPVAVRLAKRTRRKIFENIFIAMVIKAVVIALAIAGHPLVWAAVLADMGTCLVVIFNSMLLLRGVTSRTMKKNSSCLRNDSQCLSNYKVKDKCCEADDCGLEVKKNCCDVGGCNLVVKDGCCDVDSSGLKVGRNCCNIGGCDSQVKERVCDVGGGGFGLEVKDKCCDVSGSFSKIRERLCNVGSYSLEVKDNSCDVGDHRLEVKEKCCDVDGCCTKVKSSSDMGGYGLEVKEKSYDVGAYCLEVKDMCYKMGECGSETKDKCCDIGDCGSAANKKGCDVGDCCSKAKYHFSDVGGSGLEVKKRCGDVGAYYIEVKDNCYDMGGCGSKVKDTCCDVGSYGSKPKATICDVGGCCSQIKDKCFDVGGYGLEVKDKCHDMDDYCLEIKENCCDGGDCQLEVKDECWDVDGNGSKAKEKGCDVGGYCLETKDKCSDMGCCRSKTKGKFHDVGDDYLEVKDNCCKMGNCCLEVKDKSYNVDGFGSKDNEKCCDMGVGYLVSKVKDNCGDMGGGCGSKVKDKCCDLSGNYSKVRENHCNMGSYSLEVKDNVCDVGSHGLEVKDKCCNVDDCCLVVKDNCCEMGGCGLEAKEKCHDVGAYDLEVKNNFYGIVIGGSEVKDKCCDVGGCSSKPNRKRL</sequence>
<dbReference type="GO" id="GO:0055085">
    <property type="term" value="P:transmembrane transport"/>
    <property type="evidence" value="ECO:0000318"/>
    <property type="project" value="GO_Central"/>
</dbReference>
<dbReference type="Gene3D" id="2.70.150.10">
    <property type="entry name" value="Calcium-transporting ATPase, cytoplasmic transduction domain A"/>
    <property type="match status" value="1"/>
</dbReference>
<dbReference type="Proteomes" id="UP000235145">
    <property type="component" value="Unassembled WGS sequence"/>
</dbReference>
<keyword evidence="6 11" id="KW-0547">Nucleotide-binding</keyword>
<evidence type="ECO:0000256" key="6">
    <source>
        <dbReference type="ARBA" id="ARBA00022741"/>
    </source>
</evidence>
<dbReference type="InterPro" id="IPR044492">
    <property type="entry name" value="P_typ_ATPase_HD_dom"/>
</dbReference>
<evidence type="ECO:0000256" key="2">
    <source>
        <dbReference type="ARBA" id="ARBA00004170"/>
    </source>
</evidence>
<dbReference type="PANTHER" id="PTHR48085">
    <property type="entry name" value="CADMIUM/ZINC-TRANSPORTING ATPASE HMA2-RELATED"/>
    <property type="match status" value="1"/>
</dbReference>
<keyword evidence="10 11" id="KW-0472">Membrane</keyword>
<comment type="caution">
    <text evidence="13">The sequence shown here is derived from an EMBL/GenBank/DDBJ whole genome shotgun (WGS) entry which is preliminary data.</text>
</comment>